<evidence type="ECO:0000256" key="5">
    <source>
        <dbReference type="ARBA" id="ARBA00023163"/>
    </source>
</evidence>
<keyword evidence="6 7" id="KW-0539">Nucleus</keyword>
<dbReference type="eggNOG" id="KOG0570">
    <property type="taxonomic scope" value="Eukaryota"/>
</dbReference>
<name>I1CLV5_RHIO9</name>
<evidence type="ECO:0000313" key="8">
    <source>
        <dbReference type="EMBL" id="EIE89435.1"/>
    </source>
</evidence>
<proteinExistence type="inferred from homology"/>
<dbReference type="InParanoid" id="I1CLV5"/>
<dbReference type="PANTHER" id="PTHR21428">
    <property type="entry name" value="MEDIATOR OF RNA POLYMERASE II TRANSCRIPTION SUBUNIT 7"/>
    <property type="match status" value="1"/>
</dbReference>
<evidence type="ECO:0000256" key="2">
    <source>
        <dbReference type="ARBA" id="ARBA00009994"/>
    </source>
</evidence>
<dbReference type="Pfam" id="PF05983">
    <property type="entry name" value="Med7"/>
    <property type="match status" value="1"/>
</dbReference>
<dbReference type="GO" id="GO:0016592">
    <property type="term" value="C:mediator complex"/>
    <property type="evidence" value="ECO:0007669"/>
    <property type="project" value="InterPro"/>
</dbReference>
<comment type="subcellular location">
    <subcellularLocation>
        <location evidence="1 7">Nucleus</location>
    </subcellularLocation>
</comment>
<dbReference type="InterPro" id="IPR044888">
    <property type="entry name" value="Mediatior_Med7_sf"/>
</dbReference>
<evidence type="ECO:0000256" key="7">
    <source>
        <dbReference type="RuleBase" id="RU364060"/>
    </source>
</evidence>
<protein>
    <recommendedName>
        <fullName evidence="3 7">Mediator of RNA polymerase II transcription subunit 7</fullName>
    </recommendedName>
</protein>
<keyword evidence="4 7" id="KW-0805">Transcription regulation</keyword>
<keyword evidence="7" id="KW-0010">Activator</keyword>
<reference evidence="8 9" key="1">
    <citation type="journal article" date="2009" name="PLoS Genet.">
        <title>Genomic analysis of the basal lineage fungus Rhizopus oryzae reveals a whole-genome duplication.</title>
        <authorList>
            <person name="Ma L.-J."/>
            <person name="Ibrahim A.S."/>
            <person name="Skory C."/>
            <person name="Grabherr M.G."/>
            <person name="Burger G."/>
            <person name="Butler M."/>
            <person name="Elias M."/>
            <person name="Idnurm A."/>
            <person name="Lang B.F."/>
            <person name="Sone T."/>
            <person name="Abe A."/>
            <person name="Calvo S.E."/>
            <person name="Corrochano L.M."/>
            <person name="Engels R."/>
            <person name="Fu J."/>
            <person name="Hansberg W."/>
            <person name="Kim J.-M."/>
            <person name="Kodira C.D."/>
            <person name="Koehrsen M.J."/>
            <person name="Liu B."/>
            <person name="Miranda-Saavedra D."/>
            <person name="O'Leary S."/>
            <person name="Ortiz-Castellanos L."/>
            <person name="Poulter R."/>
            <person name="Rodriguez-Romero J."/>
            <person name="Ruiz-Herrera J."/>
            <person name="Shen Y.-Q."/>
            <person name="Zeng Q."/>
            <person name="Galagan J."/>
            <person name="Birren B.W."/>
            <person name="Cuomo C.A."/>
            <person name="Wickes B.L."/>
        </authorList>
    </citation>
    <scope>NUCLEOTIDE SEQUENCE [LARGE SCALE GENOMIC DNA]</scope>
    <source>
        <strain evidence="9">RA 99-880 / ATCC MYA-4621 / FGSC 9543 / NRRL 43880</strain>
    </source>
</reference>
<comment type="subunit">
    <text evidence="7">Component of the Mediator complex.</text>
</comment>
<dbReference type="EMBL" id="CH476744">
    <property type="protein sequence ID" value="EIE89435.1"/>
    <property type="molecule type" value="Genomic_DNA"/>
</dbReference>
<accession>I1CLV5</accession>
<evidence type="ECO:0000256" key="1">
    <source>
        <dbReference type="ARBA" id="ARBA00004123"/>
    </source>
</evidence>
<keyword evidence="5 7" id="KW-0804">Transcription</keyword>
<evidence type="ECO:0000256" key="4">
    <source>
        <dbReference type="ARBA" id="ARBA00023015"/>
    </source>
</evidence>
<dbReference type="RefSeq" id="XP_067524831.1">
    <property type="nucleotide sequence ID" value="XM_067668730.1"/>
</dbReference>
<dbReference type="STRING" id="246409.I1CLV5"/>
<dbReference type="GeneID" id="93621111"/>
<dbReference type="OMA" id="IHDSYSM"/>
<evidence type="ECO:0000256" key="3">
    <source>
        <dbReference type="ARBA" id="ARBA00020631"/>
    </source>
</evidence>
<dbReference type="GO" id="GO:0003712">
    <property type="term" value="F:transcription coregulator activity"/>
    <property type="evidence" value="ECO:0007669"/>
    <property type="project" value="InterPro"/>
</dbReference>
<comment type="similarity">
    <text evidence="2 7">Belongs to the Mediator complex subunit 7 family.</text>
</comment>
<dbReference type="GO" id="GO:0070847">
    <property type="term" value="C:core mediator complex"/>
    <property type="evidence" value="ECO:0007669"/>
    <property type="project" value="TreeGrafter"/>
</dbReference>
<keyword evidence="9" id="KW-1185">Reference proteome</keyword>
<dbReference type="InterPro" id="IPR009244">
    <property type="entry name" value="Mediatior_Med7"/>
</dbReference>
<dbReference type="GO" id="GO:0006357">
    <property type="term" value="P:regulation of transcription by RNA polymerase II"/>
    <property type="evidence" value="ECO:0007669"/>
    <property type="project" value="InterPro"/>
</dbReference>
<sequence length="147" mass="17416">MTEQTTRSAWPDPPNYYKRYTDENLRLLKEAKETQEFPMDPITSPSIPEFYIQSLEPPAAPTSEYTVFDQKWQIEDQLPTLNELGLLDTLVKDPEEFGKYIENISTTFINMHHILNAYRPHQARETLRLLMEDQIAKKRQQTQEIRE</sequence>
<dbReference type="Proteomes" id="UP000009138">
    <property type="component" value="Unassembled WGS sequence"/>
</dbReference>
<dbReference type="VEuPathDB" id="FungiDB:RO3G_14146"/>
<dbReference type="Gene3D" id="6.10.140.1520">
    <property type="match status" value="1"/>
</dbReference>
<comment type="function">
    <text evidence="7">Component of the Mediator complex, a coactivator involved in the regulated transcription of nearly all RNA polymerase II-dependent genes. Mediator functions as a bridge to convey information from gene-specific regulatory proteins to the basal RNA polymerase II transcription machinery.</text>
</comment>
<dbReference type="OrthoDB" id="10253553at2759"/>
<dbReference type="AlphaFoldDB" id="I1CLV5"/>
<dbReference type="SUPFAM" id="SSF140718">
    <property type="entry name" value="Mediator hinge subcomplex-like"/>
    <property type="match status" value="1"/>
</dbReference>
<dbReference type="Gene3D" id="6.10.140.200">
    <property type="match status" value="1"/>
</dbReference>
<organism evidence="8 9">
    <name type="scientific">Rhizopus delemar (strain RA 99-880 / ATCC MYA-4621 / FGSC 9543 / NRRL 43880)</name>
    <name type="common">Mucormycosis agent</name>
    <name type="synonym">Rhizopus arrhizus var. delemar</name>
    <dbReference type="NCBI Taxonomy" id="246409"/>
    <lineage>
        <taxon>Eukaryota</taxon>
        <taxon>Fungi</taxon>
        <taxon>Fungi incertae sedis</taxon>
        <taxon>Mucoromycota</taxon>
        <taxon>Mucoromycotina</taxon>
        <taxon>Mucoromycetes</taxon>
        <taxon>Mucorales</taxon>
        <taxon>Mucorineae</taxon>
        <taxon>Rhizopodaceae</taxon>
        <taxon>Rhizopus</taxon>
    </lineage>
</organism>
<dbReference type="InterPro" id="IPR037212">
    <property type="entry name" value="Med7/Med21-like"/>
</dbReference>
<evidence type="ECO:0000256" key="6">
    <source>
        <dbReference type="ARBA" id="ARBA00023242"/>
    </source>
</evidence>
<evidence type="ECO:0000313" key="9">
    <source>
        <dbReference type="Proteomes" id="UP000009138"/>
    </source>
</evidence>
<dbReference type="PANTHER" id="PTHR21428:SF11">
    <property type="entry name" value="MEDIATOR OF RNA POLYMERASE II TRANSCRIPTION SUBUNIT 7"/>
    <property type="match status" value="1"/>
</dbReference>
<gene>
    <name evidence="8" type="ORF">RO3G_14146</name>
</gene>